<comment type="similarity">
    <text evidence="1 2">Belongs to the calycin superfamily. Lipocalin family.</text>
</comment>
<dbReference type="SUPFAM" id="SSF50814">
    <property type="entry name" value="Lipocalins"/>
    <property type="match status" value="1"/>
</dbReference>
<dbReference type="InterPro" id="IPR000566">
    <property type="entry name" value="Lipocln_cytosolic_FA-bd_dom"/>
</dbReference>
<evidence type="ECO:0000313" key="5">
    <source>
        <dbReference type="Proteomes" id="UP001055219"/>
    </source>
</evidence>
<protein>
    <recommendedName>
        <fullName evidence="3">Lipocalin/cytosolic fatty-acid binding domain-containing protein</fullName>
    </recommendedName>
</protein>
<dbReference type="GO" id="GO:0005737">
    <property type="term" value="C:cytoplasm"/>
    <property type="evidence" value="ECO:0007669"/>
    <property type="project" value="TreeGrafter"/>
</dbReference>
<evidence type="ECO:0000313" key="4">
    <source>
        <dbReference type="EMBL" id="KAI6779355.1"/>
    </source>
</evidence>
<feature type="domain" description="Lipocalin/cytosolic fatty-acid binding" evidence="3">
    <location>
        <begin position="57"/>
        <end position="165"/>
    </location>
</feature>
<dbReference type="GO" id="GO:0000302">
    <property type="term" value="P:response to reactive oxygen species"/>
    <property type="evidence" value="ECO:0007669"/>
    <property type="project" value="TreeGrafter"/>
</dbReference>
<dbReference type="Pfam" id="PF08212">
    <property type="entry name" value="Lipocalin_2"/>
    <property type="match status" value="1"/>
</dbReference>
<dbReference type="OrthoDB" id="565904at2759"/>
<dbReference type="Proteomes" id="UP001055219">
    <property type="component" value="Unassembled WGS sequence"/>
</dbReference>
<dbReference type="PANTHER" id="PTHR10612">
    <property type="entry name" value="APOLIPOPROTEIN D"/>
    <property type="match status" value="1"/>
</dbReference>
<organism evidence="4 5">
    <name type="scientific">Emericellopsis cladophorae</name>
    <dbReference type="NCBI Taxonomy" id="2686198"/>
    <lineage>
        <taxon>Eukaryota</taxon>
        <taxon>Fungi</taxon>
        <taxon>Dikarya</taxon>
        <taxon>Ascomycota</taxon>
        <taxon>Pezizomycotina</taxon>
        <taxon>Sordariomycetes</taxon>
        <taxon>Hypocreomycetidae</taxon>
        <taxon>Hypocreales</taxon>
        <taxon>Bionectriaceae</taxon>
        <taxon>Emericellopsis</taxon>
    </lineage>
</organism>
<dbReference type="PANTHER" id="PTHR10612:SF34">
    <property type="entry name" value="APOLIPOPROTEIN D"/>
    <property type="match status" value="1"/>
</dbReference>
<dbReference type="EMBL" id="JAGIXG020000048">
    <property type="protein sequence ID" value="KAI6779355.1"/>
    <property type="molecule type" value="Genomic_DNA"/>
</dbReference>
<comment type="caution">
    <text evidence="4">The sequence shown here is derived from an EMBL/GenBank/DDBJ whole genome shotgun (WGS) entry which is preliminary data.</text>
</comment>
<evidence type="ECO:0000256" key="1">
    <source>
        <dbReference type="ARBA" id="ARBA00006889"/>
    </source>
</evidence>
<evidence type="ECO:0000256" key="2">
    <source>
        <dbReference type="PIRNR" id="PIRNR036893"/>
    </source>
</evidence>
<sequence>MRPSATALLQASTVSAAATTNQTQISNVVPSLWDGQCYYPTADPGFQLEPYLGRWYQTDGTVQVNNTCEAQGRAVNILGAASPADPAYGAQGVFRVQFPGQPAPDCAGPNYIVQDLADDIAIVQSNNFTTLFVLSREQHLEDAVLDAWIERAGILGSSLEEVVRTDQTDCQFI</sequence>
<dbReference type="GO" id="GO:0006629">
    <property type="term" value="P:lipid metabolic process"/>
    <property type="evidence" value="ECO:0007669"/>
    <property type="project" value="TreeGrafter"/>
</dbReference>
<keyword evidence="5" id="KW-1185">Reference proteome</keyword>
<dbReference type="PIRSF" id="PIRSF036893">
    <property type="entry name" value="Lipocalin_ApoD"/>
    <property type="match status" value="1"/>
</dbReference>
<proteinExistence type="inferred from homology"/>
<reference evidence="4" key="1">
    <citation type="journal article" date="2021" name="J Fungi (Basel)">
        <title>Genomic and Metabolomic Analyses of the Marine Fungus Emericellopsis cladophorae: Insights into Saltwater Adaptability Mechanisms and Its Biosynthetic Potential.</title>
        <authorList>
            <person name="Goncalves M.F.M."/>
            <person name="Hilario S."/>
            <person name="Van de Peer Y."/>
            <person name="Esteves A.C."/>
            <person name="Alves A."/>
        </authorList>
    </citation>
    <scope>NUCLEOTIDE SEQUENCE</scope>
    <source>
        <strain evidence="4">MUM 19.33</strain>
    </source>
</reference>
<accession>A0A9P9XXP6</accession>
<dbReference type="InterPro" id="IPR022271">
    <property type="entry name" value="Lipocalin_ApoD"/>
</dbReference>
<dbReference type="InterPro" id="IPR012674">
    <property type="entry name" value="Calycin"/>
</dbReference>
<evidence type="ECO:0000259" key="3">
    <source>
        <dbReference type="Pfam" id="PF08212"/>
    </source>
</evidence>
<dbReference type="Gene3D" id="2.40.128.20">
    <property type="match status" value="1"/>
</dbReference>
<dbReference type="RefSeq" id="XP_051360211.1">
    <property type="nucleotide sequence ID" value="XM_051508742.1"/>
</dbReference>
<reference evidence="4" key="2">
    <citation type="submission" date="2022-07" db="EMBL/GenBank/DDBJ databases">
        <authorList>
            <person name="Goncalves M.F.M."/>
            <person name="Hilario S."/>
            <person name="Van De Peer Y."/>
            <person name="Esteves A.C."/>
            <person name="Alves A."/>
        </authorList>
    </citation>
    <scope>NUCLEOTIDE SEQUENCE</scope>
    <source>
        <strain evidence="4">MUM 19.33</strain>
    </source>
</reference>
<dbReference type="AlphaFoldDB" id="A0A9P9XXP6"/>
<gene>
    <name evidence="4" type="ORF">J7T54_000453</name>
</gene>
<name>A0A9P9XXP6_9HYPO</name>
<dbReference type="GeneID" id="75826972"/>